<evidence type="ECO:0000313" key="6">
    <source>
        <dbReference type="EMBL" id="MFH6982095.1"/>
    </source>
</evidence>
<dbReference type="InterPro" id="IPR005653">
    <property type="entry name" value="OstA-like_N"/>
</dbReference>
<evidence type="ECO:0000313" key="7">
    <source>
        <dbReference type="Proteomes" id="UP001610063"/>
    </source>
</evidence>
<dbReference type="Pfam" id="PF03968">
    <property type="entry name" value="LptD_N"/>
    <property type="match status" value="1"/>
</dbReference>
<evidence type="ECO:0000259" key="5">
    <source>
        <dbReference type="Pfam" id="PF13100"/>
    </source>
</evidence>
<organism evidence="6 7">
    <name type="scientific">Marinoscillum luteum</name>
    <dbReference type="NCBI Taxonomy" id="861051"/>
    <lineage>
        <taxon>Bacteria</taxon>
        <taxon>Pseudomonadati</taxon>
        <taxon>Bacteroidota</taxon>
        <taxon>Cytophagia</taxon>
        <taxon>Cytophagales</taxon>
        <taxon>Reichenbachiellaceae</taxon>
        <taxon>Marinoscillum</taxon>
    </lineage>
</organism>
<dbReference type="PANTHER" id="PTHR36504">
    <property type="entry name" value="LIPOPOLYSACCHARIDE EXPORT SYSTEM PROTEIN LPTA"/>
    <property type="match status" value="1"/>
</dbReference>
<reference evidence="6 7" key="1">
    <citation type="journal article" date="2013" name="Int. J. Syst. Evol. Microbiol.">
        <title>Marinoscillum luteum sp. nov., isolated from marine sediment.</title>
        <authorList>
            <person name="Cha I.T."/>
            <person name="Park S.J."/>
            <person name="Kim S.J."/>
            <person name="Kim J.G."/>
            <person name="Jung M.Y."/>
            <person name="Shin K.S."/>
            <person name="Kwon K.K."/>
            <person name="Yang S.H."/>
            <person name="Seo Y.S."/>
            <person name="Rhee S.K."/>
        </authorList>
    </citation>
    <scope>NUCLEOTIDE SEQUENCE [LARGE SCALE GENOMIC DNA]</scope>
    <source>
        <strain evidence="6 7">KCTC 23939</strain>
    </source>
</reference>
<feature type="signal peptide" evidence="3">
    <location>
        <begin position="1"/>
        <end position="23"/>
    </location>
</feature>
<keyword evidence="7" id="KW-1185">Reference proteome</keyword>
<feature type="compositionally biased region" description="Polar residues" evidence="2">
    <location>
        <begin position="561"/>
        <end position="576"/>
    </location>
</feature>
<gene>
    <name evidence="6" type="ORF">ACHKAR_01530</name>
</gene>
<evidence type="ECO:0000259" key="4">
    <source>
        <dbReference type="Pfam" id="PF03968"/>
    </source>
</evidence>
<feature type="domain" description="Organic solvent tolerance-like N-terminal" evidence="4">
    <location>
        <begin position="296"/>
        <end position="373"/>
    </location>
</feature>
<sequence>MFKILQYYIFLVIILCLSTVAQAQKGERIKYKAEELEYGKKKDESYRKLTGDVVFTQKSTTVYCDTSYFYKKRNVMEATGHVRIVDDSTTITSRQLVYEGDERMAKLRQNVVYLRGERELYTDFLDYDLEGEIAHYFNKGKLIDTTNVLTSEIGYYFAKDEFAQFYKNVVLTSPDFVLKTDTLRYNTLTKVAYTYGPTQITSDDGTVLHAKGGEFRTVVDESDFVKGSIETRDYYLEGDELYFDDGEKYYKAVFNVKMTAKDEDVIITGDEGYYDRRNGISKVYGRPLMKRILEADTLYLAADTLVAIESKYDSARRILAYKNVKIYKEGLQGIADSMAYFNEDSVIFFYGDPVMWNNQNQITADTINLEISEDEMKRMNLRSDAFLVSEDSIENYNQIKGRNMIAHFVDNQIDRINVNGNGEILYFALEEGDSVLMGMNKIFCASMQIRFKEQKLSSFSVYTNPEAQFIPPHELTEEMQYLTNFAWRETERPTLFEIAPYLNPDYEFIPVEVKPDALGDIQSGSQNKTYTPTQNTKPKNTPVRSLNPTSSSSVNTPTSVEPNTVKKSINKPNKNLKTVDDDGSFQ</sequence>
<accession>A0ABW7N3X1</accession>
<evidence type="ECO:0000256" key="1">
    <source>
        <dbReference type="ARBA" id="ARBA00022729"/>
    </source>
</evidence>
<feature type="compositionally biased region" description="Low complexity" evidence="2">
    <location>
        <begin position="526"/>
        <end position="560"/>
    </location>
</feature>
<feature type="chain" id="PRO_5046677301" evidence="3">
    <location>
        <begin position="24"/>
        <end position="586"/>
    </location>
</feature>
<evidence type="ECO:0000256" key="3">
    <source>
        <dbReference type="SAM" id="SignalP"/>
    </source>
</evidence>
<feature type="domain" description="Organic solvent tolerance-like N-terminal" evidence="5">
    <location>
        <begin position="32"/>
        <end position="181"/>
    </location>
</feature>
<dbReference type="RefSeq" id="WP_395415880.1">
    <property type="nucleotide sequence ID" value="NZ_JBIPKE010000009.1"/>
</dbReference>
<dbReference type="Gene3D" id="2.60.450.10">
    <property type="entry name" value="Lipopolysaccharide (LPS) transport protein A like domain"/>
    <property type="match status" value="3"/>
</dbReference>
<dbReference type="PANTHER" id="PTHR36504:SF1">
    <property type="entry name" value="LIPOPOLYSACCHARIDE EXPORT SYSTEM PROTEIN LPTA"/>
    <property type="match status" value="1"/>
</dbReference>
<proteinExistence type="predicted"/>
<feature type="region of interest" description="Disordered" evidence="2">
    <location>
        <begin position="519"/>
        <end position="586"/>
    </location>
</feature>
<comment type="caution">
    <text evidence="6">The sequence shown here is derived from an EMBL/GenBank/DDBJ whole genome shotgun (WGS) entry which is preliminary data.</text>
</comment>
<dbReference type="Proteomes" id="UP001610063">
    <property type="component" value="Unassembled WGS sequence"/>
</dbReference>
<keyword evidence="1 3" id="KW-0732">Signal</keyword>
<dbReference type="Pfam" id="PF13100">
    <property type="entry name" value="OstA_2"/>
    <property type="match status" value="1"/>
</dbReference>
<name>A0ABW7N3X1_9BACT</name>
<dbReference type="InterPro" id="IPR052037">
    <property type="entry name" value="LPS_export_LptA"/>
</dbReference>
<evidence type="ECO:0000256" key="2">
    <source>
        <dbReference type="SAM" id="MobiDB-lite"/>
    </source>
</evidence>
<dbReference type="EMBL" id="JBIPKE010000009">
    <property type="protein sequence ID" value="MFH6982095.1"/>
    <property type="molecule type" value="Genomic_DNA"/>
</dbReference>
<protein>
    <submittedName>
        <fullName evidence="6">OstA-like protein</fullName>
    </submittedName>
</protein>